<dbReference type="InterPro" id="IPR003598">
    <property type="entry name" value="Ig_sub2"/>
</dbReference>
<dbReference type="OrthoDB" id="6512291at2759"/>
<evidence type="ECO:0000259" key="4">
    <source>
        <dbReference type="PROSITE" id="PS50835"/>
    </source>
</evidence>
<dbReference type="GO" id="GO:0005886">
    <property type="term" value="C:plasma membrane"/>
    <property type="evidence" value="ECO:0007669"/>
    <property type="project" value="TreeGrafter"/>
</dbReference>
<dbReference type="InterPro" id="IPR003599">
    <property type="entry name" value="Ig_sub"/>
</dbReference>
<dbReference type="GO" id="GO:0030424">
    <property type="term" value="C:axon"/>
    <property type="evidence" value="ECO:0007669"/>
    <property type="project" value="TreeGrafter"/>
</dbReference>
<dbReference type="InterPro" id="IPR013098">
    <property type="entry name" value="Ig_I-set"/>
</dbReference>
<evidence type="ECO:0000256" key="3">
    <source>
        <dbReference type="ARBA" id="ARBA00023319"/>
    </source>
</evidence>
<dbReference type="Gene3D" id="2.60.40.10">
    <property type="entry name" value="Immunoglobulins"/>
    <property type="match status" value="3"/>
</dbReference>
<dbReference type="GO" id="GO:0007156">
    <property type="term" value="P:homophilic cell adhesion via plasma membrane adhesion molecules"/>
    <property type="evidence" value="ECO:0007669"/>
    <property type="project" value="TreeGrafter"/>
</dbReference>
<evidence type="ECO:0000313" key="6">
    <source>
        <dbReference type="Proteomes" id="UP001163046"/>
    </source>
</evidence>
<dbReference type="GO" id="GO:0043025">
    <property type="term" value="C:neuronal cell body"/>
    <property type="evidence" value="ECO:0007669"/>
    <property type="project" value="TreeGrafter"/>
</dbReference>
<sequence>MVKAYRLRYVDSRVGRRAILGITRKLTPSLSIAVKHVPEVTIAGGPEQFAVVGKQILLTCQYNAFPPATEVLWIKDGTVLARNTSVDINNSRVTIPHHNETHVQLSINATTSQDAGNYTCLVTNDVANSSDTISMISQVVPAVAIDGDEEQFVAVGNEILLTCRYNASPPATEVQWIKDGTVIARNASVQINDSRVTIPHHNETQAQLSIINATTSQDAGNYTCLVINDVGNSSDTTSIFIEVVPEISKHPNDATRVEGQDVDFSCLVEGKPSTSVRWTKDGESLNTTANSRLNGSVMNNNHSLTITDVHRSDAGHYRCVVDNSVDNSTSLVATLEVYCE</sequence>
<organism evidence="5 6">
    <name type="scientific">Desmophyllum pertusum</name>
    <dbReference type="NCBI Taxonomy" id="174260"/>
    <lineage>
        <taxon>Eukaryota</taxon>
        <taxon>Metazoa</taxon>
        <taxon>Cnidaria</taxon>
        <taxon>Anthozoa</taxon>
        <taxon>Hexacorallia</taxon>
        <taxon>Scleractinia</taxon>
        <taxon>Caryophylliina</taxon>
        <taxon>Caryophylliidae</taxon>
        <taxon>Desmophyllum</taxon>
    </lineage>
</organism>
<name>A0A9X0D4C2_9CNID</name>
<dbReference type="AlphaFoldDB" id="A0A9X0D4C2"/>
<proteinExistence type="predicted"/>
<reference evidence="5" key="1">
    <citation type="submission" date="2023-01" db="EMBL/GenBank/DDBJ databases">
        <title>Genome assembly of the deep-sea coral Lophelia pertusa.</title>
        <authorList>
            <person name="Herrera S."/>
            <person name="Cordes E."/>
        </authorList>
    </citation>
    <scope>NUCLEOTIDE SEQUENCE</scope>
    <source>
        <strain evidence="5">USNM1676648</strain>
        <tissue evidence="5">Polyp</tissue>
    </source>
</reference>
<dbReference type="SMART" id="SM00408">
    <property type="entry name" value="IGc2"/>
    <property type="match status" value="3"/>
</dbReference>
<comment type="caution">
    <text evidence="5">The sequence shown here is derived from an EMBL/GenBank/DDBJ whole genome shotgun (WGS) entry which is preliminary data.</text>
</comment>
<dbReference type="PROSITE" id="PS50835">
    <property type="entry name" value="IG_LIKE"/>
    <property type="match status" value="3"/>
</dbReference>
<keyword evidence="3" id="KW-0393">Immunoglobulin domain</keyword>
<accession>A0A9X0D4C2</accession>
<feature type="domain" description="Ig-like" evidence="4">
    <location>
        <begin position="141"/>
        <end position="240"/>
    </location>
</feature>
<dbReference type="InterPro" id="IPR013783">
    <property type="entry name" value="Ig-like_fold"/>
</dbReference>
<dbReference type="InterPro" id="IPR007110">
    <property type="entry name" value="Ig-like_dom"/>
</dbReference>
<dbReference type="FunFam" id="2.60.40.10:FF:000032">
    <property type="entry name" value="palladin isoform X1"/>
    <property type="match status" value="1"/>
</dbReference>
<keyword evidence="1" id="KW-0732">Signal</keyword>
<dbReference type="CDD" id="cd00096">
    <property type="entry name" value="Ig"/>
    <property type="match status" value="1"/>
</dbReference>
<dbReference type="InterPro" id="IPR036179">
    <property type="entry name" value="Ig-like_dom_sf"/>
</dbReference>
<evidence type="ECO:0000256" key="1">
    <source>
        <dbReference type="ARBA" id="ARBA00022729"/>
    </source>
</evidence>
<feature type="domain" description="Ig-like" evidence="4">
    <location>
        <begin position="38"/>
        <end position="134"/>
    </location>
</feature>
<dbReference type="InterPro" id="IPR050958">
    <property type="entry name" value="Cell_Adh-Cytoskel_Orgn"/>
</dbReference>
<dbReference type="SMART" id="SM00409">
    <property type="entry name" value="IG"/>
    <property type="match status" value="3"/>
</dbReference>
<dbReference type="Proteomes" id="UP001163046">
    <property type="component" value="Unassembled WGS sequence"/>
</dbReference>
<dbReference type="PANTHER" id="PTHR45080:SF8">
    <property type="entry name" value="IG-LIKE DOMAIN-CONTAINING PROTEIN"/>
    <property type="match status" value="1"/>
</dbReference>
<gene>
    <name evidence="5" type="primary">HMCN2_6</name>
    <name evidence="5" type="ORF">OS493_008539</name>
</gene>
<feature type="domain" description="Ig-like" evidence="4">
    <location>
        <begin position="245"/>
        <end position="336"/>
    </location>
</feature>
<protein>
    <submittedName>
        <fullName evidence="5">G2F domain</fullName>
    </submittedName>
</protein>
<evidence type="ECO:0000313" key="5">
    <source>
        <dbReference type="EMBL" id="KAJ7386415.1"/>
    </source>
</evidence>
<dbReference type="Pfam" id="PF13927">
    <property type="entry name" value="Ig_3"/>
    <property type="match status" value="2"/>
</dbReference>
<keyword evidence="2" id="KW-1015">Disulfide bond</keyword>
<dbReference type="Pfam" id="PF07679">
    <property type="entry name" value="I-set"/>
    <property type="match status" value="1"/>
</dbReference>
<evidence type="ECO:0000256" key="2">
    <source>
        <dbReference type="ARBA" id="ARBA00023157"/>
    </source>
</evidence>
<dbReference type="EMBL" id="MU825876">
    <property type="protein sequence ID" value="KAJ7386415.1"/>
    <property type="molecule type" value="Genomic_DNA"/>
</dbReference>
<dbReference type="SUPFAM" id="SSF48726">
    <property type="entry name" value="Immunoglobulin"/>
    <property type="match status" value="3"/>
</dbReference>
<dbReference type="GO" id="GO:0050808">
    <property type="term" value="P:synapse organization"/>
    <property type="evidence" value="ECO:0007669"/>
    <property type="project" value="TreeGrafter"/>
</dbReference>
<dbReference type="PANTHER" id="PTHR45080">
    <property type="entry name" value="CONTACTIN 5"/>
    <property type="match status" value="1"/>
</dbReference>
<keyword evidence="6" id="KW-1185">Reference proteome</keyword>
<dbReference type="GO" id="GO:0008046">
    <property type="term" value="F:axon guidance receptor activity"/>
    <property type="evidence" value="ECO:0007669"/>
    <property type="project" value="TreeGrafter"/>
</dbReference>